<dbReference type="GO" id="GO:0006635">
    <property type="term" value="P:fatty acid beta-oxidation"/>
    <property type="evidence" value="ECO:0007669"/>
    <property type="project" value="UniProtKB-UniPathway"/>
</dbReference>
<evidence type="ECO:0000256" key="5">
    <source>
        <dbReference type="ARBA" id="ARBA00022990"/>
    </source>
</evidence>
<dbReference type="GeneID" id="63750660"/>
<evidence type="ECO:0000256" key="7">
    <source>
        <dbReference type="ARBA" id="ARBA00023140"/>
    </source>
</evidence>
<accession>A0A1L9RNE0</accession>
<dbReference type="InterPro" id="IPR029045">
    <property type="entry name" value="ClpP/crotonase-like_dom_sf"/>
</dbReference>
<gene>
    <name evidence="9" type="ORF">ASPWEDRAFT_38012</name>
</gene>
<evidence type="ECO:0000256" key="1">
    <source>
        <dbReference type="ARBA" id="ARBA00004275"/>
    </source>
</evidence>
<dbReference type="InterPro" id="IPR045002">
    <property type="entry name" value="Ech1-like"/>
</dbReference>
<dbReference type="RefSeq" id="XP_040690117.1">
    <property type="nucleotide sequence ID" value="XM_040834812.1"/>
</dbReference>
<sequence>MADAQRYSSYKYFNIFFPEQYQYVAHVEINRPDKMNAFFEAMWLELGQIFTQLSHDSSVRAIVLSGAGDKAFTTGLDVKFASQGLLAEKKVADAAREAFELRRHIASFQDCITAVERCEKPVICIMHGLALGLAVDLSVATDVRLASADFRCAVKEVDVGLAADIGTLSRLPKAVGNYGWVKEVALTARFFLADEAKEVGFVNAVYKDKEETVRRGLEMAGLMARKSPVAVQGTKELLNYSRDHSVEDGLRYTAVWNAAALQTKDIQAAMLSGLQKRIPTFEKL</sequence>
<proteinExistence type="inferred from homology"/>
<keyword evidence="4" id="KW-0276">Fatty acid metabolism</keyword>
<dbReference type="OrthoDB" id="14970at2759"/>
<evidence type="ECO:0008006" key="11">
    <source>
        <dbReference type="Google" id="ProtNLM"/>
    </source>
</evidence>
<evidence type="ECO:0000256" key="2">
    <source>
        <dbReference type="ARBA" id="ARBA00005005"/>
    </source>
</evidence>
<dbReference type="CDD" id="cd06558">
    <property type="entry name" value="crotonase-like"/>
    <property type="match status" value="1"/>
</dbReference>
<dbReference type="Pfam" id="PF00378">
    <property type="entry name" value="ECH_1"/>
    <property type="match status" value="1"/>
</dbReference>
<dbReference type="Gene3D" id="3.90.226.10">
    <property type="entry name" value="2-enoyl-CoA Hydratase, Chain A, domain 1"/>
    <property type="match status" value="1"/>
</dbReference>
<keyword evidence="10" id="KW-1185">Reference proteome</keyword>
<protein>
    <recommendedName>
        <fullName evidence="11">Enoyl-CoA hydratase</fullName>
    </recommendedName>
</protein>
<evidence type="ECO:0000256" key="3">
    <source>
        <dbReference type="ARBA" id="ARBA00005254"/>
    </source>
</evidence>
<organism evidence="9 10">
    <name type="scientific">Aspergillus wentii DTO 134E9</name>
    <dbReference type="NCBI Taxonomy" id="1073089"/>
    <lineage>
        <taxon>Eukaryota</taxon>
        <taxon>Fungi</taxon>
        <taxon>Dikarya</taxon>
        <taxon>Ascomycota</taxon>
        <taxon>Pezizomycotina</taxon>
        <taxon>Eurotiomycetes</taxon>
        <taxon>Eurotiomycetidae</taxon>
        <taxon>Eurotiales</taxon>
        <taxon>Aspergillaceae</taxon>
        <taxon>Aspergillus</taxon>
        <taxon>Aspergillus subgen. Cremei</taxon>
    </lineage>
</organism>
<dbReference type="Gene3D" id="1.10.12.10">
    <property type="entry name" value="Lyase 2-enoyl-coa Hydratase, Chain A, domain 2"/>
    <property type="match status" value="1"/>
</dbReference>
<comment type="similarity">
    <text evidence="3">Belongs to the enoyl-CoA hydratase/isomerase family.</text>
</comment>
<evidence type="ECO:0000256" key="4">
    <source>
        <dbReference type="ARBA" id="ARBA00022832"/>
    </source>
</evidence>
<dbReference type="FunFam" id="1.10.12.10:FF:000004">
    <property type="entry name" value="Delta3,5-delta2,4-dienoyl-CoA isomerase"/>
    <property type="match status" value="1"/>
</dbReference>
<dbReference type="InterPro" id="IPR014748">
    <property type="entry name" value="Enoyl-CoA_hydra_C"/>
</dbReference>
<dbReference type="AlphaFoldDB" id="A0A1L9RNE0"/>
<dbReference type="InterPro" id="IPR001753">
    <property type="entry name" value="Enoyl-CoA_hydra/iso"/>
</dbReference>
<keyword evidence="6" id="KW-0443">Lipid metabolism</keyword>
<dbReference type="GO" id="GO:0005739">
    <property type="term" value="C:mitochondrion"/>
    <property type="evidence" value="ECO:0007669"/>
    <property type="project" value="TreeGrafter"/>
</dbReference>
<dbReference type="GO" id="GO:0051750">
    <property type="term" value="F:delta(3,5)-delta(2,4)-dienoyl-CoA isomerase activity"/>
    <property type="evidence" value="ECO:0007669"/>
    <property type="project" value="TreeGrafter"/>
</dbReference>
<reference evidence="10" key="1">
    <citation type="journal article" date="2017" name="Genome Biol.">
        <title>Comparative genomics reveals high biological diversity and specific adaptations in the industrially and medically important fungal genus Aspergillus.</title>
        <authorList>
            <person name="de Vries R.P."/>
            <person name="Riley R."/>
            <person name="Wiebenga A."/>
            <person name="Aguilar-Osorio G."/>
            <person name="Amillis S."/>
            <person name="Uchima C.A."/>
            <person name="Anderluh G."/>
            <person name="Asadollahi M."/>
            <person name="Askin M."/>
            <person name="Barry K."/>
            <person name="Battaglia E."/>
            <person name="Bayram O."/>
            <person name="Benocci T."/>
            <person name="Braus-Stromeyer S.A."/>
            <person name="Caldana C."/>
            <person name="Canovas D."/>
            <person name="Cerqueira G.C."/>
            <person name="Chen F."/>
            <person name="Chen W."/>
            <person name="Choi C."/>
            <person name="Clum A."/>
            <person name="Dos Santos R.A."/>
            <person name="Damasio A.R."/>
            <person name="Diallinas G."/>
            <person name="Emri T."/>
            <person name="Fekete E."/>
            <person name="Flipphi M."/>
            <person name="Freyberg S."/>
            <person name="Gallo A."/>
            <person name="Gournas C."/>
            <person name="Habgood R."/>
            <person name="Hainaut M."/>
            <person name="Harispe M.L."/>
            <person name="Henrissat B."/>
            <person name="Hilden K.S."/>
            <person name="Hope R."/>
            <person name="Hossain A."/>
            <person name="Karabika E."/>
            <person name="Karaffa L."/>
            <person name="Karanyi Z."/>
            <person name="Krasevec N."/>
            <person name="Kuo A."/>
            <person name="Kusch H."/>
            <person name="LaButti K."/>
            <person name="Lagendijk E.L."/>
            <person name="Lapidus A."/>
            <person name="Levasseur A."/>
            <person name="Lindquist E."/>
            <person name="Lipzen A."/>
            <person name="Logrieco A.F."/>
            <person name="MacCabe A."/>
            <person name="Maekelae M.R."/>
            <person name="Malavazi I."/>
            <person name="Melin P."/>
            <person name="Meyer V."/>
            <person name="Mielnichuk N."/>
            <person name="Miskei M."/>
            <person name="Molnar A.P."/>
            <person name="Mule G."/>
            <person name="Ngan C.Y."/>
            <person name="Orejas M."/>
            <person name="Orosz E."/>
            <person name="Ouedraogo J.P."/>
            <person name="Overkamp K.M."/>
            <person name="Park H.-S."/>
            <person name="Perrone G."/>
            <person name="Piumi F."/>
            <person name="Punt P.J."/>
            <person name="Ram A.F."/>
            <person name="Ramon A."/>
            <person name="Rauscher S."/>
            <person name="Record E."/>
            <person name="Riano-Pachon D.M."/>
            <person name="Robert V."/>
            <person name="Roehrig J."/>
            <person name="Ruller R."/>
            <person name="Salamov A."/>
            <person name="Salih N.S."/>
            <person name="Samson R.A."/>
            <person name="Sandor E."/>
            <person name="Sanguinetti M."/>
            <person name="Schuetze T."/>
            <person name="Sepcic K."/>
            <person name="Shelest E."/>
            <person name="Sherlock G."/>
            <person name="Sophianopoulou V."/>
            <person name="Squina F.M."/>
            <person name="Sun H."/>
            <person name="Susca A."/>
            <person name="Todd R.B."/>
            <person name="Tsang A."/>
            <person name="Unkles S.E."/>
            <person name="van de Wiele N."/>
            <person name="van Rossen-Uffink D."/>
            <person name="Oliveira J.V."/>
            <person name="Vesth T.C."/>
            <person name="Visser J."/>
            <person name="Yu J.-H."/>
            <person name="Zhou M."/>
            <person name="Andersen M.R."/>
            <person name="Archer D.B."/>
            <person name="Baker S.E."/>
            <person name="Benoit I."/>
            <person name="Brakhage A.A."/>
            <person name="Braus G.H."/>
            <person name="Fischer R."/>
            <person name="Frisvad J.C."/>
            <person name="Goldman G.H."/>
            <person name="Houbraken J."/>
            <person name="Oakley B."/>
            <person name="Pocsi I."/>
            <person name="Scazzocchio C."/>
            <person name="Seiboth B."/>
            <person name="vanKuyk P.A."/>
            <person name="Wortman J."/>
            <person name="Dyer P.S."/>
            <person name="Grigoriev I.V."/>
        </authorList>
    </citation>
    <scope>NUCLEOTIDE SEQUENCE [LARGE SCALE GENOMIC DNA]</scope>
    <source>
        <strain evidence="10">DTO 134E9</strain>
    </source>
</reference>
<dbReference type="STRING" id="1073089.A0A1L9RNE0"/>
<dbReference type="GO" id="GO:0005777">
    <property type="term" value="C:peroxisome"/>
    <property type="evidence" value="ECO:0007669"/>
    <property type="project" value="UniProtKB-SubCell"/>
</dbReference>
<keyword evidence="7" id="KW-0576">Peroxisome</keyword>
<dbReference type="PANTHER" id="PTHR43149">
    <property type="entry name" value="ENOYL-COA HYDRATASE"/>
    <property type="match status" value="1"/>
</dbReference>
<evidence type="ECO:0000313" key="10">
    <source>
        <dbReference type="Proteomes" id="UP000184383"/>
    </source>
</evidence>
<dbReference type="PANTHER" id="PTHR43149:SF1">
    <property type="entry name" value="DELTA(3,5)-DELTA(2,4)-DIENOYL-COA ISOMERASE, MITOCHONDRIAL"/>
    <property type="match status" value="1"/>
</dbReference>
<comment type="subcellular location">
    <subcellularLocation>
        <location evidence="1">Peroxisome</location>
    </subcellularLocation>
</comment>
<dbReference type="VEuPathDB" id="FungiDB:ASPWEDRAFT_38012"/>
<dbReference type="SUPFAM" id="SSF52096">
    <property type="entry name" value="ClpP/crotonase"/>
    <property type="match status" value="1"/>
</dbReference>
<dbReference type="UniPathway" id="UPA00659"/>
<evidence type="ECO:0000256" key="6">
    <source>
        <dbReference type="ARBA" id="ARBA00023098"/>
    </source>
</evidence>
<keyword evidence="5" id="KW-0007">Acetylation</keyword>
<dbReference type="EMBL" id="KV878211">
    <property type="protein sequence ID" value="OJJ36441.1"/>
    <property type="molecule type" value="Genomic_DNA"/>
</dbReference>
<comment type="pathway">
    <text evidence="2">Lipid metabolism; fatty acid beta-oxidation.</text>
</comment>
<evidence type="ECO:0000313" key="9">
    <source>
        <dbReference type="EMBL" id="OJJ36441.1"/>
    </source>
</evidence>
<dbReference type="FunFam" id="3.90.226.10:FF:000024">
    <property type="entry name" value="Delta3,5-delta2,4-dienoyl-CoA isomerase"/>
    <property type="match status" value="1"/>
</dbReference>
<evidence type="ECO:0000256" key="8">
    <source>
        <dbReference type="ARBA" id="ARBA00023235"/>
    </source>
</evidence>
<name>A0A1L9RNE0_ASPWE</name>
<keyword evidence="8" id="KW-0413">Isomerase</keyword>
<dbReference type="Proteomes" id="UP000184383">
    <property type="component" value="Unassembled WGS sequence"/>
</dbReference>